<dbReference type="Proteomes" id="UP000650081">
    <property type="component" value="Unassembled WGS sequence"/>
</dbReference>
<dbReference type="InterPro" id="IPR052906">
    <property type="entry name" value="Type_IV_Methyl-Rstrct_Enzyme"/>
</dbReference>
<dbReference type="Gene3D" id="3.40.1350.10">
    <property type="match status" value="1"/>
</dbReference>
<evidence type="ECO:0000256" key="1">
    <source>
        <dbReference type="SAM" id="MobiDB-lite"/>
    </source>
</evidence>
<dbReference type="GO" id="GO:0009307">
    <property type="term" value="P:DNA restriction-modification system"/>
    <property type="evidence" value="ECO:0007669"/>
    <property type="project" value="InterPro"/>
</dbReference>
<keyword evidence="4" id="KW-0378">Hydrolase</keyword>
<dbReference type="GO" id="GO:0003677">
    <property type="term" value="F:DNA binding"/>
    <property type="evidence" value="ECO:0007669"/>
    <property type="project" value="InterPro"/>
</dbReference>
<dbReference type="Pfam" id="PF04471">
    <property type="entry name" value="Mrr_cat"/>
    <property type="match status" value="1"/>
</dbReference>
<evidence type="ECO:0000259" key="3">
    <source>
        <dbReference type="Pfam" id="PF14338"/>
    </source>
</evidence>
<evidence type="ECO:0000313" key="4">
    <source>
        <dbReference type="EMBL" id="MBC6994358.1"/>
    </source>
</evidence>
<keyword evidence="4" id="KW-0255">Endonuclease</keyword>
<feature type="compositionally biased region" description="Acidic residues" evidence="1">
    <location>
        <begin position="122"/>
        <end position="133"/>
    </location>
</feature>
<dbReference type="SUPFAM" id="SSF52980">
    <property type="entry name" value="Restriction endonuclease-like"/>
    <property type="match status" value="1"/>
</dbReference>
<dbReference type="GO" id="GO:0015666">
    <property type="term" value="F:restriction endodeoxyribonuclease activity"/>
    <property type="evidence" value="ECO:0007669"/>
    <property type="project" value="TreeGrafter"/>
</dbReference>
<feature type="domain" description="Restriction system protein Mrr-like N-terminal" evidence="3">
    <location>
        <begin position="27"/>
        <end position="96"/>
    </location>
</feature>
<evidence type="ECO:0000259" key="2">
    <source>
        <dbReference type="Pfam" id="PF04471"/>
    </source>
</evidence>
<accession>A0A923PHR7</accession>
<keyword evidence="4" id="KW-0540">Nuclease</keyword>
<sequence length="301" mass="34222">MAKNKTSPTKQTAVRGLDAAVNYLIENDGEALANEVIEYVGETVDFNDHERSRYEKTGYIRWQSILNFYTIDLSKAGYLRKNKGIWTLTSEGEEAYKAGMLNMLDTAIQKYREWKKEQNDAAPEEPVETELSEDPGLTPAQRLEEYEREAIAGIKDYVTKMTPYDFQDICGTLLIAMGYFIPHVAPKGKDGGIDLIAYGDPLGTKPPRMKIQVKHRPDAAVSVDVLRQLVGLLNKEGDVGLFITSGRFTSESERYARESFKHLELIDFPRFISLWQEFYPKMTDQQKDMLPLQAVWFLGVG</sequence>
<dbReference type="EMBL" id="JACSIT010000098">
    <property type="protein sequence ID" value="MBC6994358.1"/>
    <property type="molecule type" value="Genomic_DNA"/>
</dbReference>
<organism evidence="4 5">
    <name type="scientific">Neolewinella lacunae</name>
    <dbReference type="NCBI Taxonomy" id="1517758"/>
    <lineage>
        <taxon>Bacteria</taxon>
        <taxon>Pseudomonadati</taxon>
        <taxon>Bacteroidota</taxon>
        <taxon>Saprospiria</taxon>
        <taxon>Saprospirales</taxon>
        <taxon>Lewinellaceae</taxon>
        <taxon>Neolewinella</taxon>
    </lineage>
</organism>
<feature type="region of interest" description="Disordered" evidence="1">
    <location>
        <begin position="117"/>
        <end position="139"/>
    </location>
</feature>
<reference evidence="4" key="1">
    <citation type="submission" date="2020-08" db="EMBL/GenBank/DDBJ databases">
        <title>Lewinella bacteria from marine environments.</title>
        <authorList>
            <person name="Zhong Y."/>
        </authorList>
    </citation>
    <scope>NUCLEOTIDE SEQUENCE</scope>
    <source>
        <strain evidence="4">KCTC 42187</strain>
    </source>
</reference>
<feature type="domain" description="Restriction endonuclease type IV Mrr" evidence="2">
    <location>
        <begin position="159"/>
        <end position="274"/>
    </location>
</feature>
<dbReference type="InterPro" id="IPR007560">
    <property type="entry name" value="Restrct_endonuc_IV_Mrr"/>
</dbReference>
<comment type="caution">
    <text evidence="4">The sequence shown here is derived from an EMBL/GenBank/DDBJ whole genome shotgun (WGS) entry which is preliminary data.</text>
</comment>
<dbReference type="Pfam" id="PF14338">
    <property type="entry name" value="Mrr_N"/>
    <property type="match status" value="1"/>
</dbReference>
<protein>
    <submittedName>
        <fullName evidence="4">Restriction endonuclease</fullName>
    </submittedName>
</protein>
<gene>
    <name evidence="4" type="ORF">H9S92_09300</name>
</gene>
<dbReference type="PANTHER" id="PTHR30015">
    <property type="entry name" value="MRR RESTRICTION SYSTEM PROTEIN"/>
    <property type="match status" value="1"/>
</dbReference>
<dbReference type="InterPro" id="IPR011856">
    <property type="entry name" value="tRNA_endonuc-like_dom_sf"/>
</dbReference>
<dbReference type="PANTHER" id="PTHR30015:SF7">
    <property type="entry name" value="TYPE IV METHYL-DIRECTED RESTRICTION ENZYME ECOKMRR"/>
    <property type="match status" value="1"/>
</dbReference>
<dbReference type="AlphaFoldDB" id="A0A923PHR7"/>
<dbReference type="InterPro" id="IPR025745">
    <property type="entry name" value="Mrr-like_N_dom"/>
</dbReference>
<evidence type="ECO:0000313" key="5">
    <source>
        <dbReference type="Proteomes" id="UP000650081"/>
    </source>
</evidence>
<keyword evidence="5" id="KW-1185">Reference proteome</keyword>
<dbReference type="RefSeq" id="WP_187466436.1">
    <property type="nucleotide sequence ID" value="NZ_JACSIT010000098.1"/>
</dbReference>
<proteinExistence type="predicted"/>
<dbReference type="InterPro" id="IPR011335">
    <property type="entry name" value="Restrct_endonuc-II-like"/>
</dbReference>
<name>A0A923PHR7_9BACT</name>